<dbReference type="GO" id="GO:0003700">
    <property type="term" value="F:DNA-binding transcription factor activity"/>
    <property type="evidence" value="ECO:0007669"/>
    <property type="project" value="TreeGrafter"/>
</dbReference>
<evidence type="ECO:0000259" key="5">
    <source>
        <dbReference type="PROSITE" id="PS50977"/>
    </source>
</evidence>
<keyword evidence="3" id="KW-0804">Transcription</keyword>
<keyword evidence="7" id="KW-1185">Reference proteome</keyword>
<dbReference type="SUPFAM" id="SSF48498">
    <property type="entry name" value="Tetracyclin repressor-like, C-terminal domain"/>
    <property type="match status" value="1"/>
</dbReference>
<keyword evidence="2 4" id="KW-0238">DNA-binding</keyword>
<dbReference type="OrthoDB" id="2356263at2"/>
<comment type="caution">
    <text evidence="6">The sequence shown here is derived from an EMBL/GenBank/DDBJ whole genome shotgun (WGS) entry which is preliminary data.</text>
</comment>
<evidence type="ECO:0000256" key="2">
    <source>
        <dbReference type="ARBA" id="ARBA00023125"/>
    </source>
</evidence>
<evidence type="ECO:0000256" key="3">
    <source>
        <dbReference type="ARBA" id="ARBA00023163"/>
    </source>
</evidence>
<dbReference type="AlphaFoldDB" id="A0A3A1NZB5"/>
<organism evidence="6 7">
    <name type="scientific">Aurantiacibacter xanthus</name>
    <dbReference type="NCBI Taxonomy" id="1784712"/>
    <lineage>
        <taxon>Bacteria</taxon>
        <taxon>Pseudomonadati</taxon>
        <taxon>Pseudomonadota</taxon>
        <taxon>Alphaproteobacteria</taxon>
        <taxon>Sphingomonadales</taxon>
        <taxon>Erythrobacteraceae</taxon>
        <taxon>Aurantiacibacter</taxon>
    </lineage>
</organism>
<dbReference type="InterPro" id="IPR041474">
    <property type="entry name" value="NicS_C"/>
</dbReference>
<feature type="domain" description="HTH tetR-type" evidence="5">
    <location>
        <begin position="20"/>
        <end position="80"/>
    </location>
</feature>
<dbReference type="PANTHER" id="PTHR30055:SF234">
    <property type="entry name" value="HTH-TYPE TRANSCRIPTIONAL REGULATOR BETI"/>
    <property type="match status" value="1"/>
</dbReference>
<evidence type="ECO:0000256" key="4">
    <source>
        <dbReference type="PROSITE-ProRule" id="PRU00335"/>
    </source>
</evidence>
<dbReference type="EMBL" id="QXFM01000139">
    <property type="protein sequence ID" value="RIV81110.1"/>
    <property type="molecule type" value="Genomic_DNA"/>
</dbReference>
<dbReference type="GO" id="GO:0000976">
    <property type="term" value="F:transcription cis-regulatory region binding"/>
    <property type="evidence" value="ECO:0007669"/>
    <property type="project" value="TreeGrafter"/>
</dbReference>
<dbReference type="Proteomes" id="UP000265366">
    <property type="component" value="Unassembled WGS sequence"/>
</dbReference>
<sequence>MSEKASAKRSKGRPDAASAGVGREALIAATRQLLQELPPQQVTASAIARRAGGDPALVRYYFGNRGKLLLEVAQQIGEEGHAPPPEDGDAQQLLADFIHATFRFTRSAKNMQRLMLDELDSTSSPEMRQSVRKWNQIPVDNYARIKELDEAGELTDFDPLFLHLAVVGISDFFVTGGPLLKLLLPEGSDMDELARRYEDFVERLLIDGLRKRPAAD</sequence>
<dbReference type="SUPFAM" id="SSF46689">
    <property type="entry name" value="Homeodomain-like"/>
    <property type="match status" value="1"/>
</dbReference>
<keyword evidence="1" id="KW-0805">Transcription regulation</keyword>
<proteinExistence type="predicted"/>
<dbReference type="Pfam" id="PF00440">
    <property type="entry name" value="TetR_N"/>
    <property type="match status" value="1"/>
</dbReference>
<dbReference type="PROSITE" id="PS50977">
    <property type="entry name" value="HTH_TETR_2"/>
    <property type="match status" value="1"/>
</dbReference>
<dbReference type="InterPro" id="IPR001647">
    <property type="entry name" value="HTH_TetR"/>
</dbReference>
<evidence type="ECO:0000313" key="7">
    <source>
        <dbReference type="Proteomes" id="UP000265366"/>
    </source>
</evidence>
<dbReference type="InterPro" id="IPR009057">
    <property type="entry name" value="Homeodomain-like_sf"/>
</dbReference>
<protein>
    <submittedName>
        <fullName evidence="6">TetR/AcrR family transcriptional regulator</fullName>
    </submittedName>
</protein>
<dbReference type="InterPro" id="IPR050109">
    <property type="entry name" value="HTH-type_TetR-like_transc_reg"/>
</dbReference>
<feature type="DNA-binding region" description="H-T-H motif" evidence="4">
    <location>
        <begin position="43"/>
        <end position="62"/>
    </location>
</feature>
<dbReference type="Gene3D" id="1.10.357.10">
    <property type="entry name" value="Tetracycline Repressor, domain 2"/>
    <property type="match status" value="1"/>
</dbReference>
<accession>A0A3A1NZB5</accession>
<dbReference type="RefSeq" id="WP_119594499.1">
    <property type="nucleotide sequence ID" value="NZ_QXFM01000139.1"/>
</dbReference>
<evidence type="ECO:0000313" key="6">
    <source>
        <dbReference type="EMBL" id="RIV81110.1"/>
    </source>
</evidence>
<gene>
    <name evidence="6" type="ORF">D2V17_17940</name>
</gene>
<dbReference type="InterPro" id="IPR036271">
    <property type="entry name" value="Tet_transcr_reg_TetR-rel_C_sf"/>
</dbReference>
<reference evidence="6 7" key="1">
    <citation type="submission" date="2018-08" db="EMBL/GenBank/DDBJ databases">
        <title>Erythrobacter zhengii sp.nov., a bacterium isolated from deep-sea sediment.</title>
        <authorList>
            <person name="Fang C."/>
            <person name="Wu Y.-H."/>
            <person name="Sun C."/>
            <person name="Wang H."/>
            <person name="Cheng H."/>
            <person name="Meng F.-X."/>
            <person name="Wang C.-S."/>
            <person name="Xu X.-W."/>
        </authorList>
    </citation>
    <scope>NUCLEOTIDE SEQUENCE [LARGE SCALE GENOMIC DNA]</scope>
    <source>
        <strain evidence="6 7">CCTCC AB 2015396</strain>
    </source>
</reference>
<evidence type="ECO:0000256" key="1">
    <source>
        <dbReference type="ARBA" id="ARBA00023015"/>
    </source>
</evidence>
<name>A0A3A1NZB5_9SPHN</name>
<dbReference type="Pfam" id="PF17938">
    <property type="entry name" value="TetR_C_29"/>
    <property type="match status" value="1"/>
</dbReference>
<dbReference type="PANTHER" id="PTHR30055">
    <property type="entry name" value="HTH-TYPE TRANSCRIPTIONAL REGULATOR RUTR"/>
    <property type="match status" value="1"/>
</dbReference>